<dbReference type="Gene3D" id="3.30.70.100">
    <property type="match status" value="1"/>
</dbReference>
<dbReference type="Proteomes" id="UP000269412">
    <property type="component" value="Unassembled WGS sequence"/>
</dbReference>
<reference evidence="1 2" key="1">
    <citation type="submission" date="2018-10" db="EMBL/GenBank/DDBJ databases">
        <title>Genomic Encyclopedia of Archaeal and Bacterial Type Strains, Phase II (KMG-II): from individual species to whole genera.</title>
        <authorList>
            <person name="Goeker M."/>
        </authorList>
    </citation>
    <scope>NUCLEOTIDE SEQUENCE [LARGE SCALE GENOMIC DNA]</scope>
    <source>
        <strain evidence="1 2">DSM 25230</strain>
    </source>
</reference>
<dbReference type="Pfam" id="PF05336">
    <property type="entry name" value="rhaM"/>
    <property type="match status" value="1"/>
</dbReference>
<proteinExistence type="predicted"/>
<dbReference type="InterPro" id="IPR011008">
    <property type="entry name" value="Dimeric_a/b-barrel"/>
</dbReference>
<dbReference type="RefSeq" id="WP_121066996.1">
    <property type="nucleotide sequence ID" value="NZ_RBIQ01000008.1"/>
</dbReference>
<dbReference type="InterPro" id="IPR052996">
    <property type="entry name" value="Carb_Metab_Mutarotase"/>
</dbReference>
<sequence>MAVDTFRRFTYFITSDDDNFLEILTSETFKQLQSLEGVEAFNIYKKDGDYFVVIDTDASFNSEQLFDAFSHLEDFKNIFVQHSAPLDRIYELDQKVVYKPTEGQLKTAVAPYKRFVWTLLLEPDLIDEYKSVHAMGMAWPEITANMKSVGVKDMEIYIHKEQVMLIMDTMPDFNLDEVGPKWQKLPREEEWQAYVAKFQKTDTESSIQEKWQDMIKL</sequence>
<dbReference type="SUPFAM" id="SSF54909">
    <property type="entry name" value="Dimeric alpha+beta barrel"/>
    <property type="match status" value="1"/>
</dbReference>
<protein>
    <submittedName>
        <fullName evidence="1">L-rhamnose mutarotase</fullName>
    </submittedName>
</protein>
<dbReference type="PANTHER" id="PTHR43239">
    <property type="entry name" value="UPF0734 PROTEIN DDB_G0273871/DDB_G0273177"/>
    <property type="match status" value="1"/>
</dbReference>
<dbReference type="PANTHER" id="PTHR43239:SF1">
    <property type="entry name" value="UPF0734 PROTEIN DDB_G0273871_DDB_G0273177"/>
    <property type="match status" value="1"/>
</dbReference>
<evidence type="ECO:0000313" key="1">
    <source>
        <dbReference type="EMBL" id="RKR13228.1"/>
    </source>
</evidence>
<accession>A0A495E8I0</accession>
<dbReference type="AlphaFoldDB" id="A0A495E8I0"/>
<keyword evidence="2" id="KW-1185">Reference proteome</keyword>
<gene>
    <name evidence="1" type="ORF">CLV91_1943</name>
</gene>
<dbReference type="OrthoDB" id="1430580at2"/>
<organism evidence="1 2">
    <name type="scientific">Maribacter vaceletii</name>
    <dbReference type="NCBI Taxonomy" id="1206816"/>
    <lineage>
        <taxon>Bacteria</taxon>
        <taxon>Pseudomonadati</taxon>
        <taxon>Bacteroidota</taxon>
        <taxon>Flavobacteriia</taxon>
        <taxon>Flavobacteriales</taxon>
        <taxon>Flavobacteriaceae</taxon>
        <taxon>Maribacter</taxon>
    </lineage>
</organism>
<name>A0A495E8I0_9FLAO</name>
<dbReference type="InterPro" id="IPR008000">
    <property type="entry name" value="Rham/fucose_mutarotase"/>
</dbReference>
<evidence type="ECO:0000313" key="2">
    <source>
        <dbReference type="Proteomes" id="UP000269412"/>
    </source>
</evidence>
<dbReference type="GO" id="GO:0016857">
    <property type="term" value="F:racemase and epimerase activity, acting on carbohydrates and derivatives"/>
    <property type="evidence" value="ECO:0007669"/>
    <property type="project" value="InterPro"/>
</dbReference>
<dbReference type="EMBL" id="RBIQ01000008">
    <property type="protein sequence ID" value="RKR13228.1"/>
    <property type="molecule type" value="Genomic_DNA"/>
</dbReference>
<comment type="caution">
    <text evidence="1">The sequence shown here is derived from an EMBL/GenBank/DDBJ whole genome shotgun (WGS) entry which is preliminary data.</text>
</comment>